<name>A0AAU9KJ14_9CILI</name>
<proteinExistence type="predicted"/>
<dbReference type="CDD" id="cd02440">
    <property type="entry name" value="AdoMet_MTases"/>
    <property type="match status" value="1"/>
</dbReference>
<dbReference type="Gene3D" id="3.40.50.150">
    <property type="entry name" value="Vaccinia Virus protein VP39"/>
    <property type="match status" value="1"/>
</dbReference>
<dbReference type="InterPro" id="IPR029063">
    <property type="entry name" value="SAM-dependent_MTases_sf"/>
</dbReference>
<evidence type="ECO:0000259" key="1">
    <source>
        <dbReference type="Pfam" id="PF08241"/>
    </source>
</evidence>
<reference evidence="2" key="1">
    <citation type="submission" date="2021-09" db="EMBL/GenBank/DDBJ databases">
        <authorList>
            <consortium name="AG Swart"/>
            <person name="Singh M."/>
            <person name="Singh A."/>
            <person name="Seah K."/>
            <person name="Emmerich C."/>
        </authorList>
    </citation>
    <scope>NUCLEOTIDE SEQUENCE</scope>
    <source>
        <strain evidence="2">ATCC30299</strain>
    </source>
</reference>
<dbReference type="Pfam" id="PF08241">
    <property type="entry name" value="Methyltransf_11"/>
    <property type="match status" value="1"/>
</dbReference>
<protein>
    <recommendedName>
        <fullName evidence="1">Methyltransferase type 11 domain-containing protein</fullName>
    </recommendedName>
</protein>
<keyword evidence="3" id="KW-1185">Reference proteome</keyword>
<dbReference type="GO" id="GO:0008757">
    <property type="term" value="F:S-adenosylmethionine-dependent methyltransferase activity"/>
    <property type="evidence" value="ECO:0007669"/>
    <property type="project" value="InterPro"/>
</dbReference>
<dbReference type="AlphaFoldDB" id="A0AAU9KJ14"/>
<comment type="caution">
    <text evidence="2">The sequence shown here is derived from an EMBL/GenBank/DDBJ whole genome shotgun (WGS) entry which is preliminary data.</text>
</comment>
<evidence type="ECO:0000313" key="2">
    <source>
        <dbReference type="EMBL" id="CAG9334002.1"/>
    </source>
</evidence>
<gene>
    <name evidence="2" type="ORF">BSTOLATCC_MIC59807</name>
</gene>
<accession>A0AAU9KJ14</accession>
<dbReference type="SUPFAM" id="SSF53335">
    <property type="entry name" value="S-adenosyl-L-methionine-dependent methyltransferases"/>
    <property type="match status" value="1"/>
</dbReference>
<dbReference type="EMBL" id="CAJZBQ010000057">
    <property type="protein sequence ID" value="CAG9334002.1"/>
    <property type="molecule type" value="Genomic_DNA"/>
</dbReference>
<dbReference type="PANTHER" id="PTHR45180:SF1">
    <property type="entry name" value="OS01G0307686 PROTEIN"/>
    <property type="match status" value="1"/>
</dbReference>
<dbReference type="PANTHER" id="PTHR45180">
    <property type="entry name" value="OS01G0307686 PROTEIN"/>
    <property type="match status" value="1"/>
</dbReference>
<evidence type="ECO:0000313" key="3">
    <source>
        <dbReference type="Proteomes" id="UP001162131"/>
    </source>
</evidence>
<dbReference type="Proteomes" id="UP001162131">
    <property type="component" value="Unassembled WGS sequence"/>
</dbReference>
<dbReference type="InterPro" id="IPR013216">
    <property type="entry name" value="Methyltransf_11"/>
</dbReference>
<feature type="domain" description="Methyltransferase type 11" evidence="1">
    <location>
        <begin position="51"/>
        <end position="149"/>
    </location>
</feature>
<sequence length="872" mass="101774">MKLLRRSSQRFFSKDLFSGFSDSYAKYRPDYPEDLFTHLSSLTNNHLVAWDVATGSGQAAKSLSKYYSTVIATDSSASQINSALPKDSSNSLIFEHLPAELPKEVVDSHKYLTYNNVDLITVAQAMHWFNLEKFYDVVYKVLKTDGIIAAWSYQLPEVSSEIDKIMMEIYENVLGEKYWSPLLKHVDNGYANLDFPFDRNVSLPPTKEIIKEWNFEDYWNYLHTWSGLQTAIKNSNQDPSQPFYDKFLEIWGKNEVKTVKFPMKFLIGRLQFDKEITEDTSIKEINSYIKRFSFFRASQSVSALNTVKHLINKISNHFDVPTDEEITDILEYLTEIKDLPIKAESDNLIMSLLKYMVLRRNEEFLIKYISFLSKVTINDSNLSNFMDYVDPFITLIVKGSLEIFAKPFFNNICSYLNSIPSISLKNKEIVHLAASLARAEGINSRLADKIIYMSMNWDCKESWNDIIVLSSCTRDEKIWQYIRKSILPQTASTLISAPKNLFIKNVVNYYYWPHYEKELHDMAFKCICKFFERKDLKWEDVEEVYSFVTDRFEVRHLEHKKALLYGSLKLYGILYEPKKINQILDILTFISKISTREFGTFAALYADLGMNYFKFTDREKVTILECLGKRSVQNSEIFETICSEILAGPEKYSKYYPQILNAIAEANYENEPWAEHIKKLISDYVINNPNLLQKDHNSLKLLWALIKCDAPLNAIEIAAKLVPEVDMWKKSYLKRLACYYYFADKNIEFGKKTEFEAIKNILKNENEWSMKKNWTNNIVQAFNKYNVNYSLFEEIDGFICPIGLPSLKTSIFITTNQNMNYEKDLPRGDFAMLERLKEKKGIRCLQINGEWMKYEKGDMLDEWLASNSIISK</sequence>
<organism evidence="2 3">
    <name type="scientific">Blepharisma stoltei</name>
    <dbReference type="NCBI Taxonomy" id="1481888"/>
    <lineage>
        <taxon>Eukaryota</taxon>
        <taxon>Sar</taxon>
        <taxon>Alveolata</taxon>
        <taxon>Ciliophora</taxon>
        <taxon>Postciliodesmatophora</taxon>
        <taxon>Heterotrichea</taxon>
        <taxon>Heterotrichida</taxon>
        <taxon>Blepharismidae</taxon>
        <taxon>Blepharisma</taxon>
    </lineage>
</organism>